<dbReference type="InterPro" id="IPR050311">
    <property type="entry name" value="ORC1/CDC6"/>
</dbReference>
<dbReference type="InterPro" id="IPR003593">
    <property type="entry name" value="AAA+_ATPase"/>
</dbReference>
<dbReference type="InterPro" id="IPR043151">
    <property type="entry name" value="BAH_sf"/>
</dbReference>
<evidence type="ECO:0000256" key="2">
    <source>
        <dbReference type="ARBA" id="ARBA00008398"/>
    </source>
</evidence>
<dbReference type="SUPFAM" id="SSF52540">
    <property type="entry name" value="P-loop containing nucleoside triphosphate hydrolases"/>
    <property type="match status" value="1"/>
</dbReference>
<feature type="domain" description="AAA+ ATPase" evidence="7">
    <location>
        <begin position="287"/>
        <end position="432"/>
    </location>
</feature>
<evidence type="ECO:0000256" key="3">
    <source>
        <dbReference type="ARBA" id="ARBA00022705"/>
    </source>
</evidence>
<dbReference type="GO" id="GO:0003688">
    <property type="term" value="F:DNA replication origin binding"/>
    <property type="evidence" value="ECO:0007669"/>
    <property type="project" value="TreeGrafter"/>
</dbReference>
<evidence type="ECO:0000256" key="4">
    <source>
        <dbReference type="ARBA" id="ARBA00023125"/>
    </source>
</evidence>
<comment type="function">
    <text evidence="6">Component of the origin recognition complex (ORC) that binds origins of replication. DNA-binding is ATP-dependent, however specific DNA sequences that define origins of replication have not been identified so far. ORC is required to assemble the pre-replication complex necessary to initiate DNA replication.</text>
</comment>
<dbReference type="STRING" id="5874.Q4UBW0"/>
<dbReference type="GO" id="GO:0005664">
    <property type="term" value="C:nuclear origin of replication recognition complex"/>
    <property type="evidence" value="ECO:0007669"/>
    <property type="project" value="TreeGrafter"/>
</dbReference>
<name>Q4UBW0_THEAN</name>
<gene>
    <name evidence="8" type="ORF">TA04740</name>
</gene>
<keyword evidence="9" id="KW-1185">Reference proteome</keyword>
<evidence type="ECO:0000256" key="6">
    <source>
        <dbReference type="RuleBase" id="RU365058"/>
    </source>
</evidence>
<accession>Q4UBW0</accession>
<protein>
    <recommendedName>
        <fullName evidence="6">Origin recognition complex subunit 1</fullName>
    </recommendedName>
</protein>
<dbReference type="OrthoDB" id="1926878at2759"/>
<keyword evidence="3 6" id="KW-0235">DNA replication</keyword>
<sequence length="681" mass="77504">MMKVLRSSSGRTKRTYDDDTISSPLTEQIKGIKGIKRTKTKDEDEAYTYVRDPYGDVIANVNGKKFYRSALIHDEIISIYDSVDVLRTSNKSKNVRESNLAKISAIYVDTNGKLMAEVSFYFDSGEEIPNTDNSQISPKILFDNNFNKWKGFTHVNEVVAYNKFEDVEIETFDEKVNVHASKEEYLNEINSGGDEEINVFCNYICYHENHSILPFNINTDWEHIMVESSKYHSIYYPKMVYKEESIVEPLSPELTLQLNSNEKILGREEEAEKIRTFMETNIKQGGTGQILYISGVPGTGKTETVKMVSKELISKKLKGQIPWFDLIEINAVHLSKPNELYRVFYNKLFAKPAPISHSYDELDKYFNNNTTPCILIVDEADYIVTKTQKVLFNLFDLPCKKNSKFILIIISNTMDLNYKMKSSIQSRLGFGSLVFKPYRYQQIIQVIESKLGKHSPIDPVALQLCARRVTNYSGDMRKALQICKLAIKESNGEKITVYSITVFRYGVRFTATNTLPVVQQPDSPSPQKGFQLVSEMSRISNMVLNSSISDALQYVSVGMKCLLVAIILVLKQVQLSIAPAVQVYNTFRGMMTVLKPELENVCKDSFKHLLISSLNNGVISLEPTVFSSFSLTDKKKVKKVFEEINEDLGDVGITFQIDIGHLITALAKDPYWQSKLETINH</sequence>
<dbReference type="GeneID" id="3865379"/>
<dbReference type="PANTHER" id="PTHR10763">
    <property type="entry name" value="CELL DIVISION CONTROL PROTEIN 6-RELATED"/>
    <property type="match status" value="1"/>
</dbReference>
<dbReference type="CDD" id="cd00009">
    <property type="entry name" value="AAA"/>
    <property type="match status" value="1"/>
</dbReference>
<dbReference type="Pfam" id="PF00004">
    <property type="entry name" value="AAA"/>
    <property type="match status" value="1"/>
</dbReference>
<dbReference type="SMART" id="SM00382">
    <property type="entry name" value="AAA"/>
    <property type="match status" value="1"/>
</dbReference>
<comment type="similarity">
    <text evidence="2 6">Belongs to the ORC1 family.</text>
</comment>
<reference evidence="8 9" key="1">
    <citation type="journal article" date="2005" name="Science">
        <title>Genome of the host-cell transforming parasite Theileria annulata compared with T. parva.</title>
        <authorList>
            <person name="Pain A."/>
            <person name="Renauld H."/>
            <person name="Berriman M."/>
            <person name="Murphy L."/>
            <person name="Yeats C.A."/>
            <person name="Weir W."/>
            <person name="Kerhornou A."/>
            <person name="Aslett M."/>
            <person name="Bishop R."/>
            <person name="Bouchier C."/>
            <person name="Cochet M."/>
            <person name="Coulson R.M.R."/>
            <person name="Cronin A."/>
            <person name="de Villiers E.P."/>
            <person name="Fraser A."/>
            <person name="Fosker N."/>
            <person name="Gardner M."/>
            <person name="Goble A."/>
            <person name="Griffiths-Jones S."/>
            <person name="Harris D.E."/>
            <person name="Katzer F."/>
            <person name="Larke N."/>
            <person name="Lord A."/>
            <person name="Maser P."/>
            <person name="McKellar S."/>
            <person name="Mooney P."/>
            <person name="Morton F."/>
            <person name="Nene V."/>
            <person name="O'Neil S."/>
            <person name="Price C."/>
            <person name="Quail M.A."/>
            <person name="Rabbinowitsch E."/>
            <person name="Rawlings N.D."/>
            <person name="Rutter S."/>
            <person name="Saunders D."/>
            <person name="Seeger K."/>
            <person name="Shah T."/>
            <person name="Squares R."/>
            <person name="Squares S."/>
            <person name="Tivey A."/>
            <person name="Walker A.R."/>
            <person name="Woodward J."/>
            <person name="Dobbelaere D.A.E."/>
            <person name="Langsley G."/>
            <person name="Rajandream M.A."/>
            <person name="McKeever D."/>
            <person name="Shiels B."/>
            <person name="Tait A."/>
            <person name="Barrell B.G."/>
            <person name="Hall N."/>
        </authorList>
    </citation>
    <scope>NUCLEOTIDE SEQUENCE [LARGE SCALE GENOMIC DNA]</scope>
    <source>
        <strain evidence="9">Ankara</strain>
    </source>
</reference>
<keyword evidence="6" id="KW-0547">Nucleotide-binding</keyword>
<dbReference type="GO" id="GO:0016887">
    <property type="term" value="F:ATP hydrolysis activity"/>
    <property type="evidence" value="ECO:0007669"/>
    <property type="project" value="InterPro"/>
</dbReference>
<dbReference type="InterPro" id="IPR027417">
    <property type="entry name" value="P-loop_NTPase"/>
</dbReference>
<comment type="subcellular location">
    <subcellularLocation>
        <location evidence="1 6">Nucleus</location>
    </subcellularLocation>
</comment>
<comment type="subunit">
    <text evidence="6">ORC is composed of six subunits.</text>
</comment>
<dbReference type="PANTHER" id="PTHR10763:SF23">
    <property type="entry name" value="ORIGIN RECOGNITION COMPLEX SUBUNIT 1"/>
    <property type="match status" value="1"/>
</dbReference>
<dbReference type="Proteomes" id="UP000001950">
    <property type="component" value="Chromosome 3"/>
</dbReference>
<dbReference type="KEGG" id="tan:TA04740"/>
<dbReference type="Gene3D" id="3.40.50.300">
    <property type="entry name" value="P-loop containing nucleotide triphosphate hydrolases"/>
    <property type="match status" value="1"/>
</dbReference>
<dbReference type="InterPro" id="IPR003959">
    <property type="entry name" value="ATPase_AAA_core"/>
</dbReference>
<dbReference type="eggNOG" id="KOG1514">
    <property type="taxonomic scope" value="Eukaryota"/>
</dbReference>
<dbReference type="GO" id="GO:0006270">
    <property type="term" value="P:DNA replication initiation"/>
    <property type="evidence" value="ECO:0007669"/>
    <property type="project" value="TreeGrafter"/>
</dbReference>
<proteinExistence type="inferred from homology"/>
<evidence type="ECO:0000259" key="7">
    <source>
        <dbReference type="SMART" id="SM00382"/>
    </source>
</evidence>
<dbReference type="OMA" id="YSGDMRK"/>
<dbReference type="GO" id="GO:0033314">
    <property type="term" value="P:mitotic DNA replication checkpoint signaling"/>
    <property type="evidence" value="ECO:0007669"/>
    <property type="project" value="TreeGrafter"/>
</dbReference>
<dbReference type="InParanoid" id="Q4UBW0"/>
<evidence type="ECO:0000313" key="9">
    <source>
        <dbReference type="Proteomes" id="UP000001950"/>
    </source>
</evidence>
<dbReference type="AlphaFoldDB" id="Q4UBW0"/>
<keyword evidence="4 6" id="KW-0238">DNA-binding</keyword>
<keyword evidence="6" id="KW-0067">ATP-binding</keyword>
<dbReference type="EMBL" id="CR940352">
    <property type="protein sequence ID" value="CAI75691.1"/>
    <property type="molecule type" value="Genomic_DNA"/>
</dbReference>
<evidence type="ECO:0000256" key="5">
    <source>
        <dbReference type="ARBA" id="ARBA00023242"/>
    </source>
</evidence>
<evidence type="ECO:0000313" key="8">
    <source>
        <dbReference type="EMBL" id="CAI75691.1"/>
    </source>
</evidence>
<dbReference type="VEuPathDB" id="PiroplasmaDB:TA04740"/>
<dbReference type="GO" id="GO:0005524">
    <property type="term" value="F:ATP binding"/>
    <property type="evidence" value="ECO:0007669"/>
    <property type="project" value="UniProtKB-KW"/>
</dbReference>
<dbReference type="RefSeq" id="XP_955167.1">
    <property type="nucleotide sequence ID" value="XM_950074.1"/>
</dbReference>
<evidence type="ECO:0000256" key="1">
    <source>
        <dbReference type="ARBA" id="ARBA00004123"/>
    </source>
</evidence>
<dbReference type="Gene3D" id="2.30.30.490">
    <property type="match status" value="1"/>
</dbReference>
<keyword evidence="5 6" id="KW-0539">Nucleus</keyword>
<organism evidence="8 9">
    <name type="scientific">Theileria annulata</name>
    <dbReference type="NCBI Taxonomy" id="5874"/>
    <lineage>
        <taxon>Eukaryota</taxon>
        <taxon>Sar</taxon>
        <taxon>Alveolata</taxon>
        <taxon>Apicomplexa</taxon>
        <taxon>Aconoidasida</taxon>
        <taxon>Piroplasmida</taxon>
        <taxon>Theileriidae</taxon>
        <taxon>Theileria</taxon>
    </lineage>
</organism>